<keyword evidence="2" id="KW-0472">Membrane</keyword>
<reference evidence="4" key="1">
    <citation type="journal article" date="2019" name="Int. J. Syst. Evol. Microbiol.">
        <title>The Global Catalogue of Microorganisms (GCM) 10K type strain sequencing project: providing services to taxonomists for standard genome sequencing and annotation.</title>
        <authorList>
            <consortium name="The Broad Institute Genomics Platform"/>
            <consortium name="The Broad Institute Genome Sequencing Center for Infectious Disease"/>
            <person name="Wu L."/>
            <person name="Ma J."/>
        </authorList>
    </citation>
    <scope>NUCLEOTIDE SEQUENCE [LARGE SCALE GENOMIC DNA]</scope>
    <source>
        <strain evidence="4">CCUG 54522</strain>
    </source>
</reference>
<comment type="caution">
    <text evidence="3">The sequence shown here is derived from an EMBL/GenBank/DDBJ whole genome shotgun (WGS) entry which is preliminary data.</text>
</comment>
<evidence type="ECO:0000256" key="2">
    <source>
        <dbReference type="SAM" id="Phobius"/>
    </source>
</evidence>
<gene>
    <name evidence="3" type="ORF">ACFPYL_23375</name>
</gene>
<evidence type="ECO:0000313" key="4">
    <source>
        <dbReference type="Proteomes" id="UP001596135"/>
    </source>
</evidence>
<feature type="transmembrane region" description="Helical" evidence="2">
    <location>
        <begin position="52"/>
        <end position="75"/>
    </location>
</feature>
<dbReference type="RefSeq" id="WP_379160346.1">
    <property type="nucleotide sequence ID" value="NZ_JBHSRJ010000009.1"/>
</dbReference>
<sequence length="235" mass="25076">MSTPEEPPEPAPTYRTDPVPVEPEEPVVPYGPPAPVPVPVAATPTPVRLPKVLWVIPAVVAMLVVVGITTAIIAASTGGDSDSATEAVAGGPGGDVLTADGYDELLDAVDDEAGSTWVFDAVLYPAYAVVSIPADATSQRQESFYWDGSDLSSNDSKSTASFDRFDMSRVEGQVLVDLVDRVKLLVEDPTTWYTIVRAPDQDRAVVWAYATNEYGETAYLGARRDGTVVYDSTQH</sequence>
<evidence type="ECO:0000313" key="3">
    <source>
        <dbReference type="EMBL" id="MFC6046045.1"/>
    </source>
</evidence>
<accession>A0ABW1LQ88</accession>
<dbReference type="EMBL" id="JBHSRJ010000009">
    <property type="protein sequence ID" value="MFC6046045.1"/>
    <property type="molecule type" value="Genomic_DNA"/>
</dbReference>
<dbReference type="Proteomes" id="UP001596135">
    <property type="component" value="Unassembled WGS sequence"/>
</dbReference>
<protein>
    <submittedName>
        <fullName evidence="3">Uncharacterized protein</fullName>
    </submittedName>
</protein>
<name>A0ABW1LQ88_9ACTN</name>
<keyword evidence="4" id="KW-1185">Reference proteome</keyword>
<evidence type="ECO:0000256" key="1">
    <source>
        <dbReference type="SAM" id="MobiDB-lite"/>
    </source>
</evidence>
<keyword evidence="2" id="KW-0812">Transmembrane</keyword>
<organism evidence="3 4">
    <name type="scientific">Nocardioides hankookensis</name>
    <dbReference type="NCBI Taxonomy" id="443157"/>
    <lineage>
        <taxon>Bacteria</taxon>
        <taxon>Bacillati</taxon>
        <taxon>Actinomycetota</taxon>
        <taxon>Actinomycetes</taxon>
        <taxon>Propionibacteriales</taxon>
        <taxon>Nocardioidaceae</taxon>
        <taxon>Nocardioides</taxon>
    </lineage>
</organism>
<keyword evidence="2" id="KW-1133">Transmembrane helix</keyword>
<feature type="region of interest" description="Disordered" evidence="1">
    <location>
        <begin position="1"/>
        <end position="25"/>
    </location>
</feature>
<proteinExistence type="predicted"/>